<dbReference type="Proteomes" id="UP001342418">
    <property type="component" value="Chromosome"/>
</dbReference>
<dbReference type="Pfam" id="PF03591">
    <property type="entry name" value="AzlC"/>
    <property type="match status" value="1"/>
</dbReference>
<feature type="transmembrane region" description="Helical" evidence="1">
    <location>
        <begin position="222"/>
        <end position="240"/>
    </location>
</feature>
<evidence type="ECO:0000313" key="2">
    <source>
        <dbReference type="EMBL" id="UUP15809.1"/>
    </source>
</evidence>
<name>A0ABY5MFY2_9HYPH</name>
<feature type="transmembrane region" description="Helical" evidence="1">
    <location>
        <begin position="136"/>
        <end position="154"/>
    </location>
</feature>
<protein>
    <recommendedName>
        <fullName evidence="4">AzlC family protein</fullName>
    </recommendedName>
</protein>
<sequence>MRQGSAGAFIARRQPLCYAAKPMDATDGNTAETTGSRRYWLLRGVRSAFSIPGLILASAFVGFAGLARDAGLTLAQTVFMTGIVWALPAKVVLVGAVIAGNSLPAAAFAVALSSVRLAPMVVALTPEMRTPKTPAWVLYLLSHFVAVTSWVLAMEQFRLVPRPMRTTFYAGLGGTLVLGNMLVVAVVFIVAGRLPPPVSAALFFLTPMYFLTSLWGSARERAGQVAMVFGLVLGPVFHLLTPDFDLLAAGLSAGVAAYGVHLIGKRRRKA</sequence>
<feature type="transmembrane region" description="Helical" evidence="1">
    <location>
        <begin position="246"/>
        <end position="264"/>
    </location>
</feature>
<evidence type="ECO:0000256" key="1">
    <source>
        <dbReference type="SAM" id="Phobius"/>
    </source>
</evidence>
<evidence type="ECO:0008006" key="4">
    <source>
        <dbReference type="Google" id="ProtNLM"/>
    </source>
</evidence>
<keyword evidence="1" id="KW-0812">Transmembrane</keyword>
<accession>A0ABY5MFY2</accession>
<organism evidence="2 3">
    <name type="scientific">Nitratireductor thuwali</name>
    <dbReference type="NCBI Taxonomy" id="2267699"/>
    <lineage>
        <taxon>Bacteria</taxon>
        <taxon>Pseudomonadati</taxon>
        <taxon>Pseudomonadota</taxon>
        <taxon>Alphaproteobacteria</taxon>
        <taxon>Hyphomicrobiales</taxon>
        <taxon>Phyllobacteriaceae</taxon>
        <taxon>Nitratireductor</taxon>
    </lineage>
</organism>
<dbReference type="EMBL" id="CP030941">
    <property type="protein sequence ID" value="UUP15809.1"/>
    <property type="molecule type" value="Genomic_DNA"/>
</dbReference>
<keyword evidence="3" id="KW-1185">Reference proteome</keyword>
<feature type="transmembrane region" description="Helical" evidence="1">
    <location>
        <begin position="197"/>
        <end position="215"/>
    </location>
</feature>
<evidence type="ECO:0000313" key="3">
    <source>
        <dbReference type="Proteomes" id="UP001342418"/>
    </source>
</evidence>
<keyword evidence="1" id="KW-0472">Membrane</keyword>
<feature type="transmembrane region" description="Helical" evidence="1">
    <location>
        <begin position="166"/>
        <end position="191"/>
    </location>
</feature>
<feature type="transmembrane region" description="Helical" evidence="1">
    <location>
        <begin position="47"/>
        <end position="66"/>
    </location>
</feature>
<proteinExistence type="predicted"/>
<feature type="transmembrane region" description="Helical" evidence="1">
    <location>
        <begin position="78"/>
        <end position="98"/>
    </location>
</feature>
<reference evidence="2 3" key="1">
    <citation type="submission" date="2018-07" db="EMBL/GenBank/DDBJ databases">
        <title>Genome sequence of Nitratireductor thuwali#1536.</title>
        <authorList>
            <person name="Michoud G."/>
            <person name="Merlino G."/>
            <person name="Sefrji F.O."/>
            <person name="Daffonchio D."/>
        </authorList>
    </citation>
    <scope>NUCLEOTIDE SEQUENCE [LARGE SCALE GENOMIC DNA]</scope>
    <source>
        <strain evidence="3">Nit1536</strain>
    </source>
</reference>
<gene>
    <name evidence="2" type="ORF">NTH_00248</name>
</gene>
<feature type="transmembrane region" description="Helical" evidence="1">
    <location>
        <begin position="105"/>
        <end position="124"/>
    </location>
</feature>
<dbReference type="InterPro" id="IPR011606">
    <property type="entry name" value="Brnchd-chn_aa_trnsp_permease"/>
</dbReference>
<keyword evidence="1" id="KW-1133">Transmembrane helix</keyword>